<dbReference type="PANTHER" id="PTHR32196">
    <property type="entry name" value="ABC TRANSPORTER PERMEASE PROTEIN YPHD-RELATED-RELATED"/>
    <property type="match status" value="1"/>
</dbReference>
<dbReference type="CDD" id="cd06579">
    <property type="entry name" value="TM_PBP1_transp_AraH_like"/>
    <property type="match status" value="1"/>
</dbReference>
<keyword evidence="2" id="KW-0813">Transport</keyword>
<reference evidence="9" key="1">
    <citation type="submission" date="2019-08" db="EMBL/GenBank/DDBJ databases">
        <authorList>
            <person name="Kucharzyk K."/>
            <person name="Murdoch R.W."/>
            <person name="Higgins S."/>
            <person name="Loffler F."/>
        </authorList>
    </citation>
    <scope>NUCLEOTIDE SEQUENCE</scope>
</reference>
<accession>A0A644XR18</accession>
<keyword evidence="7 8" id="KW-0472">Membrane</keyword>
<evidence type="ECO:0000256" key="3">
    <source>
        <dbReference type="ARBA" id="ARBA00022475"/>
    </source>
</evidence>
<dbReference type="AlphaFoldDB" id="A0A644XR18"/>
<dbReference type="GO" id="GO:0022857">
    <property type="term" value="F:transmembrane transporter activity"/>
    <property type="evidence" value="ECO:0007669"/>
    <property type="project" value="InterPro"/>
</dbReference>
<feature type="transmembrane region" description="Helical" evidence="8">
    <location>
        <begin position="225"/>
        <end position="243"/>
    </location>
</feature>
<gene>
    <name evidence="9" type="primary">rbsC_24</name>
    <name evidence="9" type="ORF">SDC9_64988</name>
</gene>
<keyword evidence="3" id="KW-1003">Cell membrane</keyword>
<dbReference type="EMBL" id="VSSQ01003011">
    <property type="protein sequence ID" value="MPM18575.1"/>
    <property type="molecule type" value="Genomic_DNA"/>
</dbReference>
<keyword evidence="4" id="KW-0997">Cell inner membrane</keyword>
<feature type="transmembrane region" description="Helical" evidence="8">
    <location>
        <begin position="46"/>
        <end position="64"/>
    </location>
</feature>
<name>A0A644XR18_9ZZZZ</name>
<comment type="subcellular location">
    <subcellularLocation>
        <location evidence="1">Cell membrane</location>
        <topology evidence="1">Multi-pass membrane protein</topology>
    </subcellularLocation>
</comment>
<keyword evidence="5 8" id="KW-0812">Transmembrane</keyword>
<evidence type="ECO:0000256" key="2">
    <source>
        <dbReference type="ARBA" id="ARBA00022448"/>
    </source>
</evidence>
<evidence type="ECO:0000256" key="6">
    <source>
        <dbReference type="ARBA" id="ARBA00022989"/>
    </source>
</evidence>
<feature type="transmembrane region" description="Helical" evidence="8">
    <location>
        <begin position="71"/>
        <end position="90"/>
    </location>
</feature>
<evidence type="ECO:0000256" key="5">
    <source>
        <dbReference type="ARBA" id="ARBA00022692"/>
    </source>
</evidence>
<protein>
    <submittedName>
        <fullName evidence="9">Ribose import permease protein RbsC</fullName>
    </submittedName>
</protein>
<feature type="transmembrane region" description="Helical" evidence="8">
    <location>
        <begin position="173"/>
        <end position="193"/>
    </location>
</feature>
<feature type="transmembrane region" description="Helical" evidence="8">
    <location>
        <begin position="102"/>
        <end position="126"/>
    </location>
</feature>
<keyword evidence="6 8" id="KW-1133">Transmembrane helix</keyword>
<dbReference type="Pfam" id="PF02653">
    <property type="entry name" value="BPD_transp_2"/>
    <property type="match status" value="1"/>
</dbReference>
<evidence type="ECO:0000256" key="8">
    <source>
        <dbReference type="SAM" id="Phobius"/>
    </source>
</evidence>
<comment type="caution">
    <text evidence="9">The sequence shown here is derived from an EMBL/GenBank/DDBJ whole genome shotgun (WGS) entry which is preliminary data.</text>
</comment>
<sequence>MNKMALSRKMDRDIVKMSTITILIFAIMVFLNGSFAKAGNLTSMCYQIPELGFYSLAMMMAMLAGGIDLSVVSIGNLSAICAATIMHHAYAQDFAGGKLAAFVLLGIIVALVIGAVFGAFNGVVIAHLHIAPMLATMATSMMIEGISIILTQGQSVSKTPSQFTYFGSHTLLGIPYTMLLLIVTFLFTAFLLHRTRFGFEVKMVGSNPKASHFTGINEKKVYMKAYLYSGLISALCGIAILARTDAAKADYATTYVLQAILCCVLGATNPDGGTAKISCMALSLLSLQFLSSGFNMLHLNSYFKEFTWGLLLIVVLSINFFVNYYRQKHGQHHREPSKSST</sequence>
<dbReference type="PANTHER" id="PTHR32196:SF21">
    <property type="entry name" value="ABC TRANSPORTER PERMEASE PROTEIN YPHD-RELATED"/>
    <property type="match status" value="1"/>
</dbReference>
<proteinExistence type="predicted"/>
<feature type="transmembrane region" description="Helical" evidence="8">
    <location>
        <begin position="306"/>
        <end position="325"/>
    </location>
</feature>
<evidence type="ECO:0000256" key="4">
    <source>
        <dbReference type="ARBA" id="ARBA00022519"/>
    </source>
</evidence>
<dbReference type="InterPro" id="IPR001851">
    <property type="entry name" value="ABC_transp_permease"/>
</dbReference>
<dbReference type="GO" id="GO:0005886">
    <property type="term" value="C:plasma membrane"/>
    <property type="evidence" value="ECO:0007669"/>
    <property type="project" value="UniProtKB-SubCell"/>
</dbReference>
<evidence type="ECO:0000313" key="9">
    <source>
        <dbReference type="EMBL" id="MPM18575.1"/>
    </source>
</evidence>
<organism evidence="9">
    <name type="scientific">bioreactor metagenome</name>
    <dbReference type="NCBI Taxonomy" id="1076179"/>
    <lineage>
        <taxon>unclassified sequences</taxon>
        <taxon>metagenomes</taxon>
        <taxon>ecological metagenomes</taxon>
    </lineage>
</organism>
<evidence type="ECO:0000256" key="7">
    <source>
        <dbReference type="ARBA" id="ARBA00023136"/>
    </source>
</evidence>
<feature type="transmembrane region" description="Helical" evidence="8">
    <location>
        <begin position="133"/>
        <end position="153"/>
    </location>
</feature>
<evidence type="ECO:0000256" key="1">
    <source>
        <dbReference type="ARBA" id="ARBA00004651"/>
    </source>
</evidence>